<protein>
    <recommendedName>
        <fullName evidence="1">Pyridoxamine 5'-phosphate oxidase N-terminal domain-containing protein</fullName>
    </recommendedName>
</protein>
<evidence type="ECO:0000313" key="3">
    <source>
        <dbReference type="Proteomes" id="UP000034665"/>
    </source>
</evidence>
<dbReference type="InterPro" id="IPR012349">
    <property type="entry name" value="Split_barrel_FMN-bd"/>
</dbReference>
<dbReference type="Gene3D" id="2.30.110.10">
    <property type="entry name" value="Electron Transport, Fmn-binding Protein, Chain A"/>
    <property type="match status" value="1"/>
</dbReference>
<dbReference type="Proteomes" id="UP000034665">
    <property type="component" value="Unassembled WGS sequence"/>
</dbReference>
<feature type="domain" description="Pyridoxamine 5'-phosphate oxidase N-terminal" evidence="1">
    <location>
        <begin position="5"/>
        <end position="137"/>
    </location>
</feature>
<evidence type="ECO:0000313" key="2">
    <source>
        <dbReference type="EMBL" id="KKR12328.1"/>
    </source>
</evidence>
<dbReference type="InterPro" id="IPR011576">
    <property type="entry name" value="Pyridox_Oxase_N"/>
</dbReference>
<proteinExistence type="predicted"/>
<dbReference type="STRING" id="1619013.UT41_C0002G0102"/>
<dbReference type="EMBL" id="LBWR01000002">
    <property type="protein sequence ID" value="KKR12328.1"/>
    <property type="molecule type" value="Genomic_DNA"/>
</dbReference>
<name>A0A0G0NA46_9BACT</name>
<organism evidence="2 3">
    <name type="scientific">Candidatus Wolfebacteria bacterium GW2011_GWC2_39_22</name>
    <dbReference type="NCBI Taxonomy" id="1619013"/>
    <lineage>
        <taxon>Bacteria</taxon>
        <taxon>Candidatus Wolfeibacteriota</taxon>
    </lineage>
</organism>
<dbReference type="AlphaFoldDB" id="A0A0G0NA46"/>
<dbReference type="SUPFAM" id="SSF50475">
    <property type="entry name" value="FMN-binding split barrel"/>
    <property type="match status" value="1"/>
</dbReference>
<comment type="caution">
    <text evidence="2">The sequence shown here is derived from an EMBL/GenBank/DDBJ whole genome shotgun (WGS) entry which is preliminary data.</text>
</comment>
<evidence type="ECO:0000259" key="1">
    <source>
        <dbReference type="Pfam" id="PF01243"/>
    </source>
</evidence>
<reference evidence="2 3" key="1">
    <citation type="journal article" date="2015" name="Nature">
        <title>rRNA introns, odd ribosomes, and small enigmatic genomes across a large radiation of phyla.</title>
        <authorList>
            <person name="Brown C.T."/>
            <person name="Hug L.A."/>
            <person name="Thomas B.C."/>
            <person name="Sharon I."/>
            <person name="Castelle C.J."/>
            <person name="Singh A."/>
            <person name="Wilkins M.J."/>
            <person name="Williams K.H."/>
            <person name="Banfield J.F."/>
        </authorList>
    </citation>
    <scope>NUCLEOTIDE SEQUENCE [LARGE SCALE GENOMIC DNA]</scope>
</reference>
<gene>
    <name evidence="2" type="ORF">UT41_C0002G0102</name>
</gene>
<sequence>MVDTKEALLKYLSSQKVMALATFGNHVESCTVYFSVDKDLNFFFISNPETEHCKNIAINPKVAASIADDGQDVLDKKIGVQIKGIAEELSSIETVLAALTFWNKANFISDEPISVEQMKKKVMSSRAYKIKPTEIKFFNEALFSPGGYDILVP</sequence>
<dbReference type="Pfam" id="PF01243">
    <property type="entry name" value="PNPOx_N"/>
    <property type="match status" value="1"/>
</dbReference>
<accession>A0A0G0NA46</accession>